<dbReference type="InterPro" id="IPR029063">
    <property type="entry name" value="SAM-dependent_MTases_sf"/>
</dbReference>
<dbReference type="NCBIfam" id="TIGR01934">
    <property type="entry name" value="MenG_MenH_UbiE"/>
    <property type="match status" value="1"/>
</dbReference>
<sequence length="250" mass="27861">MSEQKKTIDFGFSEVPLEEKVKKVKGVFDSVAGNYDIMNDVMSMGIHRLWKRKTIELSGARSGQKVLDLAGGTGDLTKAFAKRVGQSGQVVLADINESMVRVGRERLIDAGIAGNVDYTITNAEALAFPDNSFDIATIAFGLRNVTNKDKALQELYRVLKPGGQLLVLEFSKVTQPALAKLYDFYSFNILPKMGKFIADDEASYQYLAESIRMHPDQETLKQMMLDAGFDKADYLNMNEGIVALHRGWKY</sequence>
<dbReference type="PROSITE" id="PS51608">
    <property type="entry name" value="SAM_MT_UBIE"/>
    <property type="match status" value="1"/>
</dbReference>
<gene>
    <name evidence="6 7" type="primary">ubiE</name>
    <name evidence="7" type="ORF">FE785_02155</name>
</gene>
<dbReference type="RefSeq" id="WP_138563960.1">
    <property type="nucleotide sequence ID" value="NZ_CP040602.1"/>
</dbReference>
<dbReference type="GO" id="GO:0009060">
    <property type="term" value="P:aerobic respiration"/>
    <property type="evidence" value="ECO:0007669"/>
    <property type="project" value="UniProtKB-UniRule"/>
</dbReference>
<dbReference type="HAMAP" id="MF_01813">
    <property type="entry name" value="MenG_UbiE_methyltr"/>
    <property type="match status" value="1"/>
</dbReference>
<dbReference type="EC" id="2.1.1.163" evidence="6"/>
<dbReference type="KEGG" id="thig:FE785_02155"/>
<dbReference type="UniPathway" id="UPA00232"/>
<comment type="similarity">
    <text evidence="6">Belongs to the class I-like SAM-binding methyltransferase superfamily. MenG/UbiE family.</text>
</comment>
<keyword evidence="8" id="KW-1185">Reference proteome</keyword>
<evidence type="ECO:0000313" key="8">
    <source>
        <dbReference type="Proteomes" id="UP000304864"/>
    </source>
</evidence>
<dbReference type="CDD" id="cd02440">
    <property type="entry name" value="AdoMet_MTases"/>
    <property type="match status" value="1"/>
</dbReference>
<dbReference type="FunFam" id="3.40.50.150:FF:000014">
    <property type="entry name" value="Ubiquinone/menaquinone biosynthesis C-methyltransferase UbiE"/>
    <property type="match status" value="1"/>
</dbReference>
<dbReference type="PANTHER" id="PTHR43591">
    <property type="entry name" value="METHYLTRANSFERASE"/>
    <property type="match status" value="1"/>
</dbReference>
<dbReference type="UniPathway" id="UPA00079">
    <property type="reaction ID" value="UER00169"/>
</dbReference>
<accession>A0A4P9K495</accession>
<evidence type="ECO:0000256" key="1">
    <source>
        <dbReference type="ARBA" id="ARBA00022428"/>
    </source>
</evidence>
<dbReference type="GO" id="GO:0043770">
    <property type="term" value="F:demethylmenaquinone methyltransferase activity"/>
    <property type="evidence" value="ECO:0007669"/>
    <property type="project" value="UniProtKB-UniRule"/>
</dbReference>
<evidence type="ECO:0000256" key="6">
    <source>
        <dbReference type="HAMAP-Rule" id="MF_01813"/>
    </source>
</evidence>
<dbReference type="Pfam" id="PF01209">
    <property type="entry name" value="Ubie_methyltran"/>
    <property type="match status" value="1"/>
</dbReference>
<dbReference type="NCBIfam" id="NF001244">
    <property type="entry name" value="PRK00216.1-5"/>
    <property type="match status" value="1"/>
</dbReference>
<evidence type="ECO:0000256" key="3">
    <source>
        <dbReference type="ARBA" id="ARBA00022679"/>
    </source>
</evidence>
<keyword evidence="1 6" id="KW-0474">Menaquinone biosynthesis</keyword>
<evidence type="ECO:0000256" key="2">
    <source>
        <dbReference type="ARBA" id="ARBA00022603"/>
    </source>
</evidence>
<comment type="catalytic activity">
    <reaction evidence="6">
        <text>a 2-demethylmenaquinol + S-adenosyl-L-methionine = a menaquinol + S-adenosyl-L-homocysteine + H(+)</text>
        <dbReference type="Rhea" id="RHEA:42640"/>
        <dbReference type="Rhea" id="RHEA-COMP:9539"/>
        <dbReference type="Rhea" id="RHEA-COMP:9563"/>
        <dbReference type="ChEBI" id="CHEBI:15378"/>
        <dbReference type="ChEBI" id="CHEBI:18151"/>
        <dbReference type="ChEBI" id="CHEBI:55437"/>
        <dbReference type="ChEBI" id="CHEBI:57856"/>
        <dbReference type="ChEBI" id="CHEBI:59789"/>
        <dbReference type="EC" id="2.1.1.163"/>
    </reaction>
</comment>
<evidence type="ECO:0000256" key="5">
    <source>
        <dbReference type="ARBA" id="ARBA00022691"/>
    </source>
</evidence>
<comment type="pathway">
    <text evidence="6">Quinol/quinone metabolism; menaquinone biosynthesis; menaquinol from 1,4-dihydroxy-2-naphthoate: step 2/2.</text>
</comment>
<dbReference type="InterPro" id="IPR023576">
    <property type="entry name" value="UbiE/COQ5_MeTrFase_CS"/>
</dbReference>
<dbReference type="Gene3D" id="3.40.50.150">
    <property type="entry name" value="Vaccinia Virus protein VP39"/>
    <property type="match status" value="1"/>
</dbReference>
<dbReference type="SUPFAM" id="SSF53335">
    <property type="entry name" value="S-adenosyl-L-methionine-dependent methyltransferases"/>
    <property type="match status" value="1"/>
</dbReference>
<organism evidence="7 8">
    <name type="scientific">Thiomicrorhabdus sediminis</name>
    <dbReference type="NCBI Taxonomy" id="2580412"/>
    <lineage>
        <taxon>Bacteria</taxon>
        <taxon>Pseudomonadati</taxon>
        <taxon>Pseudomonadota</taxon>
        <taxon>Gammaproteobacteria</taxon>
        <taxon>Thiotrichales</taxon>
        <taxon>Piscirickettsiaceae</taxon>
        <taxon>Thiomicrorhabdus</taxon>
    </lineage>
</organism>
<protein>
    <recommendedName>
        <fullName evidence="6">Ubiquinone/menaquinone biosynthesis C-methyltransferase UbiE</fullName>
        <ecNumber evidence="6">2.1.1.163</ecNumber>
        <ecNumber evidence="6">2.1.1.201</ecNumber>
    </recommendedName>
    <alternativeName>
        <fullName evidence="6">2-methoxy-6-polyprenyl-1,4-benzoquinol methylase</fullName>
    </alternativeName>
    <alternativeName>
        <fullName evidence="6">Demethylmenaquinone methyltransferase</fullName>
    </alternativeName>
</protein>
<dbReference type="EMBL" id="CP040602">
    <property type="protein sequence ID" value="QCU89521.1"/>
    <property type="molecule type" value="Genomic_DNA"/>
</dbReference>
<dbReference type="NCBIfam" id="NF001240">
    <property type="entry name" value="PRK00216.1-1"/>
    <property type="match status" value="1"/>
</dbReference>
<keyword evidence="3 6" id="KW-0808">Transferase</keyword>
<keyword evidence="4 6" id="KW-0831">Ubiquinone biosynthesis</keyword>
<dbReference type="Proteomes" id="UP000304864">
    <property type="component" value="Chromosome"/>
</dbReference>
<keyword evidence="5 6" id="KW-0949">S-adenosyl-L-methionine</keyword>
<dbReference type="PANTHER" id="PTHR43591:SF24">
    <property type="entry name" value="2-METHOXY-6-POLYPRENYL-1,4-BENZOQUINOL METHYLASE, MITOCHONDRIAL"/>
    <property type="match status" value="1"/>
</dbReference>
<dbReference type="GO" id="GO:0032259">
    <property type="term" value="P:methylation"/>
    <property type="evidence" value="ECO:0007669"/>
    <property type="project" value="UniProtKB-KW"/>
</dbReference>
<reference evidence="7 8" key="1">
    <citation type="submission" date="2019-05" db="EMBL/GenBank/DDBJ databases">
        <title>Thiomicrorhabdus sediminis sp. nov, a novel sulfur-oxidizing bacterium isolated from coastal sediment.</title>
        <authorList>
            <person name="Liu X."/>
        </authorList>
    </citation>
    <scope>NUCLEOTIDE SEQUENCE [LARGE SCALE GENOMIC DNA]</scope>
    <source>
        <strain evidence="7 8">G1</strain>
    </source>
</reference>
<dbReference type="GO" id="GO:0009234">
    <property type="term" value="P:menaquinone biosynthetic process"/>
    <property type="evidence" value="ECO:0007669"/>
    <property type="project" value="UniProtKB-UniRule"/>
</dbReference>
<proteinExistence type="inferred from homology"/>
<dbReference type="PROSITE" id="PS01184">
    <property type="entry name" value="UBIE_2"/>
    <property type="match status" value="1"/>
</dbReference>
<name>A0A4P9K495_9GAMM</name>
<feature type="binding site" evidence="6">
    <location>
        <position position="94"/>
    </location>
    <ligand>
        <name>S-adenosyl-L-methionine</name>
        <dbReference type="ChEBI" id="CHEBI:59789"/>
    </ligand>
</feature>
<dbReference type="EC" id="2.1.1.201" evidence="6"/>
<dbReference type="GO" id="GO:0008425">
    <property type="term" value="F:2-methoxy-6-polyprenyl-1,4-benzoquinol methyltransferase activity"/>
    <property type="evidence" value="ECO:0007669"/>
    <property type="project" value="UniProtKB-UniRule"/>
</dbReference>
<comment type="caution">
    <text evidence="6">Lacks conserved residue(s) required for the propagation of feature annotation.</text>
</comment>
<evidence type="ECO:0000256" key="4">
    <source>
        <dbReference type="ARBA" id="ARBA00022688"/>
    </source>
</evidence>
<feature type="binding site" evidence="6">
    <location>
        <begin position="122"/>
        <end position="123"/>
    </location>
    <ligand>
        <name>S-adenosyl-L-methionine</name>
        <dbReference type="ChEBI" id="CHEBI:59789"/>
    </ligand>
</feature>
<dbReference type="OrthoDB" id="9808140at2"/>
<comment type="catalytic activity">
    <reaction evidence="6">
        <text>a 2-methoxy-6-(all-trans-polyprenyl)benzene-1,4-diol + S-adenosyl-L-methionine = a 5-methoxy-2-methyl-3-(all-trans-polyprenyl)benzene-1,4-diol + S-adenosyl-L-homocysteine + H(+)</text>
        <dbReference type="Rhea" id="RHEA:28286"/>
        <dbReference type="Rhea" id="RHEA-COMP:10858"/>
        <dbReference type="Rhea" id="RHEA-COMP:10859"/>
        <dbReference type="ChEBI" id="CHEBI:15378"/>
        <dbReference type="ChEBI" id="CHEBI:57856"/>
        <dbReference type="ChEBI" id="CHEBI:59789"/>
        <dbReference type="ChEBI" id="CHEBI:84166"/>
        <dbReference type="ChEBI" id="CHEBI:84167"/>
        <dbReference type="EC" id="2.1.1.201"/>
    </reaction>
</comment>
<feature type="binding site" evidence="6">
    <location>
        <position position="73"/>
    </location>
    <ligand>
        <name>S-adenosyl-L-methionine</name>
        <dbReference type="ChEBI" id="CHEBI:59789"/>
    </ligand>
</feature>
<keyword evidence="2 6" id="KW-0489">Methyltransferase</keyword>
<dbReference type="InterPro" id="IPR004033">
    <property type="entry name" value="UbiE/COQ5_MeTrFase"/>
</dbReference>
<comment type="function">
    <text evidence="6">Methyltransferase required for the conversion of demethylmenaquinol (DMKH2) to menaquinol (MKH2) and the conversion of 2-polyprenyl-6-methoxy-1,4-benzoquinol (DDMQH2) to 2-polyprenyl-3-methyl-6-methoxy-1,4-benzoquinol (DMQH2).</text>
</comment>
<comment type="pathway">
    <text evidence="6">Cofactor biosynthesis; ubiquinone biosynthesis.</text>
</comment>
<dbReference type="PROSITE" id="PS01183">
    <property type="entry name" value="UBIE_1"/>
    <property type="match status" value="1"/>
</dbReference>
<evidence type="ECO:0000313" key="7">
    <source>
        <dbReference type="EMBL" id="QCU89521.1"/>
    </source>
</evidence>
<dbReference type="AlphaFoldDB" id="A0A4P9K495"/>